<evidence type="ECO:0000313" key="2">
    <source>
        <dbReference type="EMBL" id="KDR76733.1"/>
    </source>
</evidence>
<dbReference type="InterPro" id="IPR046521">
    <property type="entry name" value="DUF6698"/>
</dbReference>
<feature type="region of interest" description="Disordered" evidence="1">
    <location>
        <begin position="368"/>
        <end position="430"/>
    </location>
</feature>
<dbReference type="STRING" id="685588.A0A067TCL1"/>
<accession>A0A067TCL1</accession>
<dbReference type="Pfam" id="PF20414">
    <property type="entry name" value="DUF6698"/>
    <property type="match status" value="1"/>
</dbReference>
<keyword evidence="3" id="KW-1185">Reference proteome</keyword>
<evidence type="ECO:0000256" key="1">
    <source>
        <dbReference type="SAM" id="MobiDB-lite"/>
    </source>
</evidence>
<organism evidence="2 3">
    <name type="scientific">Galerina marginata (strain CBS 339.88)</name>
    <dbReference type="NCBI Taxonomy" id="685588"/>
    <lineage>
        <taxon>Eukaryota</taxon>
        <taxon>Fungi</taxon>
        <taxon>Dikarya</taxon>
        <taxon>Basidiomycota</taxon>
        <taxon>Agaricomycotina</taxon>
        <taxon>Agaricomycetes</taxon>
        <taxon>Agaricomycetidae</taxon>
        <taxon>Agaricales</taxon>
        <taxon>Agaricineae</taxon>
        <taxon>Strophariaceae</taxon>
        <taxon>Galerina</taxon>
    </lineage>
</organism>
<dbReference type="OrthoDB" id="2998394at2759"/>
<proteinExistence type="predicted"/>
<sequence>MPSANTADFEDGPVELTDKRKDALNTALDGLGKQKQTAQVLKPYTKFARWWTRSEDLFINWYSVLDRGLAWMSRSFGELSQSQFQAKYEADLAIYKDMVHGVTCFEQDLSYFEDPENVERKDDLAKAMIAASAAARSEDISSLSKAILVYVEEADSGTKLLPAISARVKKCESHGFKHPILGRLLCPIKYLDNLNENPAEYLKKLDNGNVKVRSRDMPSFLWPKDGYDCEQMEENMFRNPILVMVWKHIFTCPSSALKDGPGRTKTRSSQAKMNKMSSVTPGSIAYACLMLRHSISDIEDWRTEDKLFKREEFYEFIMALFDDGDDEESDWVKDTIEWWNAQVFGSEPKSVDDSDNELGPSTLAIIKKQRDQRRAQEARKAKAQTSVTSIADRATPARDPHPAPRAHSPPRSPGPRQSPRRSSHTSGNNR</sequence>
<protein>
    <submittedName>
        <fullName evidence="2">Uncharacterized protein</fullName>
    </submittedName>
</protein>
<dbReference type="Proteomes" id="UP000027222">
    <property type="component" value="Unassembled WGS sequence"/>
</dbReference>
<reference evidence="3" key="1">
    <citation type="journal article" date="2014" name="Proc. Natl. Acad. Sci. U.S.A.">
        <title>Extensive sampling of basidiomycete genomes demonstrates inadequacy of the white-rot/brown-rot paradigm for wood decay fungi.</title>
        <authorList>
            <person name="Riley R."/>
            <person name="Salamov A.A."/>
            <person name="Brown D.W."/>
            <person name="Nagy L.G."/>
            <person name="Floudas D."/>
            <person name="Held B.W."/>
            <person name="Levasseur A."/>
            <person name="Lombard V."/>
            <person name="Morin E."/>
            <person name="Otillar R."/>
            <person name="Lindquist E.A."/>
            <person name="Sun H."/>
            <person name="LaButti K.M."/>
            <person name="Schmutz J."/>
            <person name="Jabbour D."/>
            <person name="Luo H."/>
            <person name="Baker S.E."/>
            <person name="Pisabarro A.G."/>
            <person name="Walton J.D."/>
            <person name="Blanchette R.A."/>
            <person name="Henrissat B."/>
            <person name="Martin F."/>
            <person name="Cullen D."/>
            <person name="Hibbett D.S."/>
            <person name="Grigoriev I.V."/>
        </authorList>
    </citation>
    <scope>NUCLEOTIDE SEQUENCE [LARGE SCALE GENOMIC DNA]</scope>
    <source>
        <strain evidence="3">CBS 339.88</strain>
    </source>
</reference>
<dbReference type="HOGENOM" id="CLU_035918_2_4_1"/>
<dbReference type="EMBL" id="KL142378">
    <property type="protein sequence ID" value="KDR76733.1"/>
    <property type="molecule type" value="Genomic_DNA"/>
</dbReference>
<feature type="compositionally biased region" description="Basic and acidic residues" evidence="1">
    <location>
        <begin position="368"/>
        <end position="380"/>
    </location>
</feature>
<name>A0A067TCL1_GALM3</name>
<gene>
    <name evidence="2" type="ORF">GALMADRAFT_96436</name>
</gene>
<dbReference type="AlphaFoldDB" id="A0A067TCL1"/>
<evidence type="ECO:0000313" key="3">
    <source>
        <dbReference type="Proteomes" id="UP000027222"/>
    </source>
</evidence>